<organism evidence="8 9">
    <name type="scientific">Paenibacillus borealis</name>
    <dbReference type="NCBI Taxonomy" id="160799"/>
    <lineage>
        <taxon>Bacteria</taxon>
        <taxon>Bacillati</taxon>
        <taxon>Bacillota</taxon>
        <taxon>Bacilli</taxon>
        <taxon>Bacillales</taxon>
        <taxon>Paenibacillaceae</taxon>
        <taxon>Paenibacillus</taxon>
    </lineage>
</organism>
<sequence length="615" mass="69690">MKLGWSYLTGLGQGILAARKWLLVYALLILLPVSILLASFYQRSNEILEQEVTRSMQLTLKQAGLNLTYKLEHIRDSSNSVFMNQILYDNLLQKASITEQLKQIKELRNLAETAQENEDIFRLRFFVDPSRLYAGDRINLYSFEDAKQYPWYESVIEAGGGMVWTGVYQEKYNDIGKKNIFSVARMLRNPQEYEEIVGILVMDVSEGLIGEIMSELQFSDKYAPFLSDASGRLIYSSDSAGLNKPDNKAGNLQKDADVLPKELLDTIEHSEEGILKRSLGREEVNVVYTTIGTTGWKLVAQVSEPEISHRATAMNQFTSIATLAGITVLFLVLVFVLFMFMIQGMQRRVQMILKMIRKEGIGWLEDRRSMPDGDFRLLERSVDHLIHKVNNLMEESYQAKMQEREAQLRTLQAQINPHFLYNALDMINWSAIAHDAEDTSQMIEALARYFRLSLNQGRDNVSIVDELNLAKVFLEIQQNRFPSTFTFTIHAEPGLEQYMMPKLTLQPLVENALLHGIRKTKQKQGGIMITAAHEQGDIVLTVSDDGTGMSQDQANRLLIDPSAGSQPGGLEGSFGLYNVNERIRYFSGNRYGLSIETEIGKGTLVTVRFKAVSSE</sequence>
<gene>
    <name evidence="8" type="ORF">BSK56_19300</name>
</gene>
<comment type="caution">
    <text evidence="8">The sequence shown here is derived from an EMBL/GenBank/DDBJ whole genome shotgun (WGS) entry which is preliminary data.</text>
</comment>
<evidence type="ECO:0000313" key="8">
    <source>
        <dbReference type="EMBL" id="OMD45537.1"/>
    </source>
</evidence>
<dbReference type="Pfam" id="PF06580">
    <property type="entry name" value="His_kinase"/>
    <property type="match status" value="1"/>
</dbReference>
<accession>A0ABX3H7T1</accession>
<keyword evidence="3 6" id="KW-0812">Transmembrane</keyword>
<evidence type="ECO:0000256" key="2">
    <source>
        <dbReference type="ARBA" id="ARBA00022475"/>
    </source>
</evidence>
<feature type="domain" description="Histidine kinase/HSP90-like ATPase" evidence="7">
    <location>
        <begin position="500"/>
        <end position="613"/>
    </location>
</feature>
<dbReference type="Gene3D" id="3.30.450.20">
    <property type="entry name" value="PAS domain"/>
    <property type="match status" value="1"/>
</dbReference>
<dbReference type="Proteomes" id="UP000187412">
    <property type="component" value="Unassembled WGS sequence"/>
</dbReference>
<keyword evidence="9" id="KW-1185">Reference proteome</keyword>
<dbReference type="PANTHER" id="PTHR34220">
    <property type="entry name" value="SENSOR HISTIDINE KINASE YPDA"/>
    <property type="match status" value="1"/>
</dbReference>
<evidence type="ECO:0000256" key="4">
    <source>
        <dbReference type="ARBA" id="ARBA00022989"/>
    </source>
</evidence>
<evidence type="ECO:0000256" key="3">
    <source>
        <dbReference type="ARBA" id="ARBA00022692"/>
    </source>
</evidence>
<name>A0ABX3H7T1_PAEBO</name>
<dbReference type="Gene3D" id="3.30.565.10">
    <property type="entry name" value="Histidine kinase-like ATPase, C-terminal domain"/>
    <property type="match status" value="1"/>
</dbReference>
<feature type="transmembrane region" description="Helical" evidence="6">
    <location>
        <begin position="320"/>
        <end position="342"/>
    </location>
</feature>
<dbReference type="EMBL" id="MPTB01000025">
    <property type="protein sequence ID" value="OMD45537.1"/>
    <property type="molecule type" value="Genomic_DNA"/>
</dbReference>
<evidence type="ECO:0000256" key="6">
    <source>
        <dbReference type="SAM" id="Phobius"/>
    </source>
</evidence>
<dbReference type="SMART" id="SM00387">
    <property type="entry name" value="HATPase_c"/>
    <property type="match status" value="1"/>
</dbReference>
<proteinExistence type="predicted"/>
<keyword evidence="2" id="KW-1003">Cell membrane</keyword>
<reference evidence="8 9" key="1">
    <citation type="submission" date="2016-10" db="EMBL/GenBank/DDBJ databases">
        <title>Paenibacillus species isolates.</title>
        <authorList>
            <person name="Beno S.M."/>
        </authorList>
    </citation>
    <scope>NUCLEOTIDE SEQUENCE [LARGE SCALE GENOMIC DNA]</scope>
    <source>
        <strain evidence="8 9">FSL H7-0744</strain>
    </source>
</reference>
<dbReference type="Pfam" id="PF02743">
    <property type="entry name" value="dCache_1"/>
    <property type="match status" value="1"/>
</dbReference>
<dbReference type="RefSeq" id="WP_076112344.1">
    <property type="nucleotide sequence ID" value="NZ_MPTB01000025.1"/>
</dbReference>
<dbReference type="InterPro" id="IPR033479">
    <property type="entry name" value="dCache_1"/>
</dbReference>
<dbReference type="SUPFAM" id="SSF55874">
    <property type="entry name" value="ATPase domain of HSP90 chaperone/DNA topoisomerase II/histidine kinase"/>
    <property type="match status" value="1"/>
</dbReference>
<evidence type="ECO:0000259" key="7">
    <source>
        <dbReference type="SMART" id="SM00387"/>
    </source>
</evidence>
<evidence type="ECO:0000256" key="1">
    <source>
        <dbReference type="ARBA" id="ARBA00004651"/>
    </source>
</evidence>
<evidence type="ECO:0000256" key="5">
    <source>
        <dbReference type="ARBA" id="ARBA00023136"/>
    </source>
</evidence>
<dbReference type="InterPro" id="IPR003594">
    <property type="entry name" value="HATPase_dom"/>
</dbReference>
<comment type="subcellular location">
    <subcellularLocation>
        <location evidence="1">Cell membrane</location>
        <topology evidence="1">Multi-pass membrane protein</topology>
    </subcellularLocation>
</comment>
<dbReference type="InterPro" id="IPR010559">
    <property type="entry name" value="Sig_transdc_His_kin_internal"/>
</dbReference>
<dbReference type="InterPro" id="IPR036890">
    <property type="entry name" value="HATPase_C_sf"/>
</dbReference>
<protein>
    <recommendedName>
        <fullName evidence="7">Histidine kinase/HSP90-like ATPase domain-containing protein</fullName>
    </recommendedName>
</protein>
<dbReference type="PANTHER" id="PTHR34220:SF7">
    <property type="entry name" value="SENSOR HISTIDINE KINASE YPDA"/>
    <property type="match status" value="1"/>
</dbReference>
<feature type="transmembrane region" description="Helical" evidence="6">
    <location>
        <begin position="21"/>
        <end position="41"/>
    </location>
</feature>
<dbReference type="Pfam" id="PF02518">
    <property type="entry name" value="HATPase_c"/>
    <property type="match status" value="1"/>
</dbReference>
<dbReference type="InterPro" id="IPR050640">
    <property type="entry name" value="Bact_2-comp_sensor_kinase"/>
</dbReference>
<keyword evidence="4 6" id="KW-1133">Transmembrane helix</keyword>
<keyword evidence="5 6" id="KW-0472">Membrane</keyword>
<evidence type="ECO:0000313" key="9">
    <source>
        <dbReference type="Proteomes" id="UP000187412"/>
    </source>
</evidence>